<accession>A0A8X8IH71</accession>
<dbReference type="PROSITE" id="PS50005">
    <property type="entry name" value="TPR"/>
    <property type="match status" value="1"/>
</dbReference>
<comment type="caution">
    <text evidence="3">The sequence shown here is derived from an EMBL/GenBank/DDBJ whole genome shotgun (WGS) entry which is preliminary data.</text>
</comment>
<sequence>MNKLLKIGLLVVGCSVGPLVHAQTTQVLQDPDAEFKSAKELYQKEQFSLAYPVFKKIYSNGIGKTNLPMSVQLEAEYYYIICGLQLNDETAEPMAVAFSELEHDVPHVQMMNYHLAEYYYRTKNLGKAQEYYQQANIANLSNSEIANMKFHQGYAYFSMQQFDKAKPLFNAIRQLPKDPNYVDANYYYGFIVFSEKNYSQALECFRIAQQSPAYQNIVPFYIAEIYYFNGERDKALEYGEQMLSKPGQYYDLQLRQLVGHILFEKKQYARALPYLEQYVSKKDKVRREDLYELSYCYYEAGNWPKSIDGFKQLGGGEDSLAQNSMYLLGDAYLKTNDKPNARNAFLFCASNNSNAVQKEVSQFNYAKLSYDLGYMDAALKGFRSFLTDHPQSKFSQEAKELLVSTLANTSNYKDALSLYESLTGQSENTVKLYPRLLYGRSVELINDQQITKADELLTRIIQSPYNNQQLPYTYFWKGEIAYRKGDPDAAIGFLSNYLRNPLVNGEVNPTNARYSLAYSELKTENYEAARGHFEQVAGSYVSSASSAIEQDAYLRAADCYFMTRNYKQALRMYEQVLSQRLPGADYALLQKAVIAGASSKNTEKVGLLQSLERQFPGSAYTAEANMEIANTYMADENFQAALAPLKLVLDNNKATSLHPQAYLKMGIAYFNLDKNAESLEQFKKLVAYYPNTQESSDAVEYIRSIFVANQKPGDFVAFMRQQGKPVTYNEEDSLTFRSAMMRYDAKDVAGAKAGFADYLSKFPDGRYNIEVNYFTAELYIAAKDYNKALPYYTAVAAKGQSQYAERSLLQAARIYYFDLKDYASAEKYFTQLKELARQQENKLEAMRGLLRCQFKAQKWKEAAPNAQELLQEKGIATDDRMMANMVVAKNHQLNNEPDLALAAYKQVVAAGKSEWSAEAQYRSAEILFAENKLPEAEKGAFEVIKKLGSYEYWVAKSYILLGDIYTKEKDWFNAEATFKSIVENATITELKTEAQQKLIQVQQEKNKVNKVEQP</sequence>
<dbReference type="AlphaFoldDB" id="A0A8X8IH71"/>
<dbReference type="EMBL" id="FNNO01000013">
    <property type="protein sequence ID" value="SDX33169.1"/>
    <property type="molecule type" value="Genomic_DNA"/>
</dbReference>
<feature type="signal peptide" evidence="2">
    <location>
        <begin position="1"/>
        <end position="22"/>
    </location>
</feature>
<keyword evidence="2" id="KW-0732">Signal</keyword>
<feature type="chain" id="PRO_5036444161" evidence="2">
    <location>
        <begin position="23"/>
        <end position="1014"/>
    </location>
</feature>
<dbReference type="InterPro" id="IPR019734">
    <property type="entry name" value="TPR_rpt"/>
</dbReference>
<dbReference type="Pfam" id="PF13174">
    <property type="entry name" value="TPR_6"/>
    <property type="match status" value="1"/>
</dbReference>
<dbReference type="Proteomes" id="UP000198711">
    <property type="component" value="Unassembled WGS sequence"/>
</dbReference>
<dbReference type="SUPFAM" id="SSF48452">
    <property type="entry name" value="TPR-like"/>
    <property type="match status" value="6"/>
</dbReference>
<protein>
    <submittedName>
        <fullName evidence="3">Tetratricopeptide repeat-containing protein</fullName>
    </submittedName>
</protein>
<dbReference type="PANTHER" id="PTHR12558:SF13">
    <property type="entry name" value="CELL DIVISION CYCLE PROTEIN 27 HOMOLOG"/>
    <property type="match status" value="1"/>
</dbReference>
<keyword evidence="4" id="KW-1185">Reference proteome</keyword>
<dbReference type="RefSeq" id="WP_092725487.1">
    <property type="nucleotide sequence ID" value="NZ_FNNO01000013.1"/>
</dbReference>
<dbReference type="PANTHER" id="PTHR12558">
    <property type="entry name" value="CELL DIVISION CYCLE 16,23,27"/>
    <property type="match status" value="1"/>
</dbReference>
<feature type="repeat" description="TPR" evidence="1">
    <location>
        <begin position="659"/>
        <end position="692"/>
    </location>
</feature>
<name>A0A8X8IH71_9BACT</name>
<evidence type="ECO:0000256" key="1">
    <source>
        <dbReference type="PROSITE-ProRule" id="PRU00339"/>
    </source>
</evidence>
<evidence type="ECO:0000313" key="4">
    <source>
        <dbReference type="Proteomes" id="UP000198711"/>
    </source>
</evidence>
<dbReference type="Pfam" id="PF14938">
    <property type="entry name" value="SNAP"/>
    <property type="match status" value="1"/>
</dbReference>
<dbReference type="Pfam" id="PF13432">
    <property type="entry name" value="TPR_16"/>
    <property type="match status" value="2"/>
</dbReference>
<organism evidence="3 4">
    <name type="scientific">Hydrobacter penzbergensis</name>
    <dbReference type="NCBI Taxonomy" id="1235997"/>
    <lineage>
        <taxon>Bacteria</taxon>
        <taxon>Pseudomonadati</taxon>
        <taxon>Bacteroidota</taxon>
        <taxon>Chitinophagia</taxon>
        <taxon>Chitinophagales</taxon>
        <taxon>Chitinophagaceae</taxon>
        <taxon>Hydrobacter</taxon>
    </lineage>
</organism>
<evidence type="ECO:0000313" key="3">
    <source>
        <dbReference type="EMBL" id="SDX33169.1"/>
    </source>
</evidence>
<proteinExistence type="predicted"/>
<keyword evidence="1" id="KW-0802">TPR repeat</keyword>
<dbReference type="InterPro" id="IPR011990">
    <property type="entry name" value="TPR-like_helical_dom_sf"/>
</dbReference>
<dbReference type="SMART" id="SM00028">
    <property type="entry name" value="TPR"/>
    <property type="match status" value="11"/>
</dbReference>
<dbReference type="Pfam" id="PF13181">
    <property type="entry name" value="TPR_8"/>
    <property type="match status" value="1"/>
</dbReference>
<evidence type="ECO:0000256" key="2">
    <source>
        <dbReference type="SAM" id="SignalP"/>
    </source>
</evidence>
<gene>
    <name evidence="3" type="ORF">SAMN05444410_11387</name>
</gene>
<reference evidence="3 4" key="1">
    <citation type="submission" date="2016-10" db="EMBL/GenBank/DDBJ databases">
        <authorList>
            <person name="Varghese N."/>
            <person name="Submissions S."/>
        </authorList>
    </citation>
    <scope>NUCLEOTIDE SEQUENCE [LARGE SCALE GENOMIC DNA]</scope>
    <source>
        <strain evidence="3 4">DSM 25353</strain>
    </source>
</reference>
<dbReference type="Gene3D" id="1.25.40.10">
    <property type="entry name" value="Tetratricopeptide repeat domain"/>
    <property type="match status" value="7"/>
</dbReference>